<name>A0A4U5LXT0_STECR</name>
<proteinExistence type="predicted"/>
<dbReference type="Proteomes" id="UP000298663">
    <property type="component" value="Unassembled WGS sequence"/>
</dbReference>
<dbReference type="EMBL" id="AZBU02000011">
    <property type="protein sequence ID" value="TKR61013.1"/>
    <property type="molecule type" value="Genomic_DNA"/>
</dbReference>
<accession>A0A4U5LXT0</accession>
<protein>
    <submittedName>
        <fullName evidence="1">Uncharacterized protein</fullName>
    </submittedName>
</protein>
<dbReference type="AlphaFoldDB" id="A0A4U5LXT0"/>
<evidence type="ECO:0000313" key="2">
    <source>
        <dbReference type="Proteomes" id="UP000298663"/>
    </source>
</evidence>
<dbReference type="STRING" id="34508.A0A4U5LXT0"/>
<evidence type="ECO:0000313" key="1">
    <source>
        <dbReference type="EMBL" id="TKR61013.1"/>
    </source>
</evidence>
<reference evidence="1 2" key="1">
    <citation type="journal article" date="2015" name="Genome Biol.">
        <title>Comparative genomics of Steinernema reveals deeply conserved gene regulatory networks.</title>
        <authorList>
            <person name="Dillman A.R."/>
            <person name="Macchietto M."/>
            <person name="Porter C.F."/>
            <person name="Rogers A."/>
            <person name="Williams B."/>
            <person name="Antoshechkin I."/>
            <person name="Lee M.M."/>
            <person name="Goodwin Z."/>
            <person name="Lu X."/>
            <person name="Lewis E.E."/>
            <person name="Goodrich-Blair H."/>
            <person name="Stock S.P."/>
            <person name="Adams B.J."/>
            <person name="Sternberg P.W."/>
            <person name="Mortazavi A."/>
        </authorList>
    </citation>
    <scope>NUCLEOTIDE SEQUENCE [LARGE SCALE GENOMIC DNA]</scope>
    <source>
        <strain evidence="1 2">ALL</strain>
    </source>
</reference>
<dbReference type="PANTHER" id="PTHR38696">
    <property type="entry name" value="MEDIATOR OF RNA POLYMERASE II TRANSCRIPTION SUBUNIT 13"/>
    <property type="match status" value="1"/>
</dbReference>
<sequence>MGTTVSHFPPTPANYPVFSLTIRTQDKIKVVDANATVVNIIRANLQKHYGTIQQETVGNDGGTCFKLSGFPFCSAGGFKLSVRTKFFFSMLVADLYRNGWKLWLNADLSRVYDFSTLFFRQCPPPATDVTVCCLSLSHCDKFQLINAPEELYHTLLECVGNLLQDKRIEDHCYEVKMRGYMWYNCSYSQSTNARSLLLNVFRHFRQFGYAYMGTVNLKGTADSIFFIKEGATLPVEHYCVISLNGKDRLRLIDCPKNLVDMTAETIMDKWPGGIQDQRQEENCVEFKMKGYPWYAWNRADAVNSRAFVAEILKRSVANGWAVLTSLDVSRKPTDKGVFVMRSCAPMNIPHFCIAPSDSDKIRVIGADPQMRDHIVNVIRQCWTPGVQGESASTIDN</sequence>
<keyword evidence="2" id="KW-1185">Reference proteome</keyword>
<dbReference type="PANTHER" id="PTHR38696:SF1">
    <property type="entry name" value="MEDIATOR OF RNA POLYMERASE II TRANSCRIPTION SUBUNIT 13"/>
    <property type="match status" value="1"/>
</dbReference>
<gene>
    <name evidence="1" type="ORF">L596_028185</name>
</gene>
<reference evidence="1 2" key="2">
    <citation type="journal article" date="2019" name="G3 (Bethesda)">
        <title>Hybrid Assembly of the Genome of the Entomopathogenic Nematode Steinernema carpocapsae Identifies the X-Chromosome.</title>
        <authorList>
            <person name="Serra L."/>
            <person name="Macchietto M."/>
            <person name="Macias-Munoz A."/>
            <person name="McGill C.J."/>
            <person name="Rodriguez I.M."/>
            <person name="Rodriguez B."/>
            <person name="Murad R."/>
            <person name="Mortazavi A."/>
        </authorList>
    </citation>
    <scope>NUCLEOTIDE SEQUENCE [LARGE SCALE GENOMIC DNA]</scope>
    <source>
        <strain evidence="1 2">ALL</strain>
    </source>
</reference>
<comment type="caution">
    <text evidence="1">The sequence shown here is derived from an EMBL/GenBank/DDBJ whole genome shotgun (WGS) entry which is preliminary data.</text>
</comment>
<organism evidence="1 2">
    <name type="scientific">Steinernema carpocapsae</name>
    <name type="common">Entomopathogenic nematode</name>
    <dbReference type="NCBI Taxonomy" id="34508"/>
    <lineage>
        <taxon>Eukaryota</taxon>
        <taxon>Metazoa</taxon>
        <taxon>Ecdysozoa</taxon>
        <taxon>Nematoda</taxon>
        <taxon>Chromadorea</taxon>
        <taxon>Rhabditida</taxon>
        <taxon>Tylenchina</taxon>
        <taxon>Panagrolaimomorpha</taxon>
        <taxon>Strongyloidoidea</taxon>
        <taxon>Steinernematidae</taxon>
        <taxon>Steinernema</taxon>
    </lineage>
</organism>
<dbReference type="OrthoDB" id="5857413at2759"/>